<dbReference type="Proteomes" id="UP001233172">
    <property type="component" value="Unassembled WGS sequence"/>
</dbReference>
<feature type="active site" evidence="3">
    <location>
        <position position="60"/>
    </location>
</feature>
<organism evidence="4 5">
    <name type="scientific">Biomphalaria pfeifferi</name>
    <name type="common">Bloodfluke planorb</name>
    <name type="synonym">Freshwater snail</name>
    <dbReference type="NCBI Taxonomy" id="112525"/>
    <lineage>
        <taxon>Eukaryota</taxon>
        <taxon>Metazoa</taxon>
        <taxon>Spiralia</taxon>
        <taxon>Lophotrochozoa</taxon>
        <taxon>Mollusca</taxon>
        <taxon>Gastropoda</taxon>
        <taxon>Heterobranchia</taxon>
        <taxon>Euthyneura</taxon>
        <taxon>Panpulmonata</taxon>
        <taxon>Hygrophila</taxon>
        <taxon>Lymnaeoidea</taxon>
        <taxon>Planorbidae</taxon>
        <taxon>Biomphalaria</taxon>
    </lineage>
</organism>
<gene>
    <name evidence="4" type="ORF">Bpfe_019495</name>
</gene>
<keyword evidence="5" id="KW-1185">Reference proteome</keyword>
<comment type="caution">
    <text evidence="4">The sequence shown here is derived from an EMBL/GenBank/DDBJ whole genome shotgun (WGS) entry which is preliminary data.</text>
</comment>
<dbReference type="InterPro" id="IPR003719">
    <property type="entry name" value="Phenazine_PhzF-like"/>
</dbReference>
<comment type="similarity">
    <text evidence="1">Belongs to the PhzF family.</text>
</comment>
<dbReference type="SUPFAM" id="SSF54506">
    <property type="entry name" value="Diaminopimelate epimerase-like"/>
    <property type="match status" value="1"/>
</dbReference>
<protein>
    <submittedName>
        <fullName evidence="4">Phenazine biosynthesis-like domain-containing protein</fullName>
    </submittedName>
</protein>
<evidence type="ECO:0000256" key="2">
    <source>
        <dbReference type="ARBA" id="ARBA00023235"/>
    </source>
</evidence>
<dbReference type="PANTHER" id="PTHR13774">
    <property type="entry name" value="PHENAZINE BIOSYNTHESIS PROTEIN"/>
    <property type="match status" value="1"/>
</dbReference>
<dbReference type="Gene3D" id="3.10.310.10">
    <property type="entry name" value="Diaminopimelate Epimerase, Chain A, domain 1"/>
    <property type="match status" value="2"/>
</dbReference>
<dbReference type="GO" id="GO:0005737">
    <property type="term" value="C:cytoplasm"/>
    <property type="evidence" value="ECO:0007669"/>
    <property type="project" value="TreeGrafter"/>
</dbReference>
<evidence type="ECO:0000313" key="4">
    <source>
        <dbReference type="EMBL" id="KAK0050975.1"/>
    </source>
</evidence>
<dbReference type="AlphaFoldDB" id="A0AAD8F4F1"/>
<dbReference type="Pfam" id="PF02567">
    <property type="entry name" value="PhzC-PhzF"/>
    <property type="match status" value="1"/>
</dbReference>
<evidence type="ECO:0000313" key="5">
    <source>
        <dbReference type="Proteomes" id="UP001233172"/>
    </source>
</evidence>
<reference evidence="4" key="1">
    <citation type="journal article" date="2023" name="PLoS Negl. Trop. Dis.">
        <title>A genome sequence for Biomphalaria pfeifferi, the major vector snail for the human-infecting parasite Schistosoma mansoni.</title>
        <authorList>
            <person name="Bu L."/>
            <person name="Lu L."/>
            <person name="Laidemitt M.R."/>
            <person name="Zhang S.M."/>
            <person name="Mutuku M."/>
            <person name="Mkoji G."/>
            <person name="Steinauer M."/>
            <person name="Loker E.S."/>
        </authorList>
    </citation>
    <scope>NUCLEOTIDE SEQUENCE</scope>
    <source>
        <strain evidence="4">KasaAsao</strain>
    </source>
</reference>
<name>A0AAD8F4F1_BIOPF</name>
<dbReference type="PANTHER" id="PTHR13774:SF17">
    <property type="entry name" value="PHENAZINE BIOSYNTHESIS-LIKE DOMAIN-CONTAINING PROTEIN"/>
    <property type="match status" value="1"/>
</dbReference>
<evidence type="ECO:0000256" key="1">
    <source>
        <dbReference type="ARBA" id="ARBA00008270"/>
    </source>
</evidence>
<dbReference type="GO" id="GO:0016853">
    <property type="term" value="F:isomerase activity"/>
    <property type="evidence" value="ECO:0007669"/>
    <property type="project" value="UniProtKB-KW"/>
</dbReference>
<reference evidence="4" key="2">
    <citation type="submission" date="2023-04" db="EMBL/GenBank/DDBJ databases">
        <authorList>
            <person name="Bu L."/>
            <person name="Lu L."/>
            <person name="Laidemitt M.R."/>
            <person name="Zhang S.M."/>
            <person name="Mutuku M."/>
            <person name="Mkoji G."/>
            <person name="Steinauer M."/>
            <person name="Loker E.S."/>
        </authorList>
    </citation>
    <scope>NUCLEOTIDE SEQUENCE</scope>
    <source>
        <strain evidence="4">KasaAsao</strain>
        <tissue evidence="4">Whole Snail</tissue>
    </source>
</reference>
<evidence type="ECO:0000256" key="3">
    <source>
        <dbReference type="PIRSR" id="PIRSR016184-1"/>
    </source>
</evidence>
<accession>A0AAD8F4F1</accession>
<keyword evidence="2" id="KW-0413">Isomerase</keyword>
<dbReference type="EMBL" id="JASAOG010000108">
    <property type="protein sequence ID" value="KAK0050975.1"/>
    <property type="molecule type" value="Genomic_DNA"/>
</dbReference>
<dbReference type="PIRSF" id="PIRSF016184">
    <property type="entry name" value="PhzC_PhzF"/>
    <property type="match status" value="1"/>
</dbReference>
<proteinExistence type="inferred from homology"/>
<sequence length="307" mass="34166">MSDEKEIDKREYLNIPMYIVDAFTSKPFEGNPAAICLINSEMGLTSDEMQKIAKEMNLSETAFVTLTKGDFQSSPSFGLRWFTPTTEVSLCGHATLASAAVLFYEAGNQCEQIHFDSLSGELTVERSQKDLITLNFPLNPPEPKNVKDFKALLEVCVDDLSDIDEIQLSATGKLLIRLKDSFRRDYLETMQPRTNEMIASLPDGLVKGVGITVKGSVENGSVDSEGNVYDFISRYFAPWLGIHEDPVTGSWHTVASAYWAKNLNKTNLYARQCSQRGGNIWINVLDTRVTLSGKAVVNLRGQFTIVK</sequence>
<dbReference type="NCBIfam" id="TIGR00654">
    <property type="entry name" value="PhzF_family"/>
    <property type="match status" value="1"/>
</dbReference>